<dbReference type="EMBL" id="KV417609">
    <property type="protein sequence ID" value="KZP15058.1"/>
    <property type="molecule type" value="Genomic_DNA"/>
</dbReference>
<organism evidence="11 12">
    <name type="scientific">Athelia psychrophila</name>
    <dbReference type="NCBI Taxonomy" id="1759441"/>
    <lineage>
        <taxon>Eukaryota</taxon>
        <taxon>Fungi</taxon>
        <taxon>Dikarya</taxon>
        <taxon>Basidiomycota</taxon>
        <taxon>Agaricomycotina</taxon>
        <taxon>Agaricomycetes</taxon>
        <taxon>Agaricomycetidae</taxon>
        <taxon>Atheliales</taxon>
        <taxon>Atheliaceae</taxon>
        <taxon>Athelia</taxon>
    </lineage>
</organism>
<keyword evidence="1" id="KW-0479">Metal-binding</keyword>
<proteinExistence type="predicted"/>
<feature type="domain" description="C2H2-type" evidence="10">
    <location>
        <begin position="5"/>
        <end position="32"/>
    </location>
</feature>
<keyword evidence="2 7" id="KW-0863">Zinc-finger</keyword>
<feature type="compositionally biased region" description="Gly residues" evidence="8">
    <location>
        <begin position="497"/>
        <end position="506"/>
    </location>
</feature>
<dbReference type="FunFam" id="3.30.160.60:FF:002343">
    <property type="entry name" value="Zinc finger protein 33A"/>
    <property type="match status" value="1"/>
</dbReference>
<dbReference type="GO" id="GO:0000981">
    <property type="term" value="F:DNA-binding transcription factor activity, RNA polymerase II-specific"/>
    <property type="evidence" value="ECO:0007669"/>
    <property type="project" value="InterPro"/>
</dbReference>
<keyword evidence="12" id="KW-1185">Reference proteome</keyword>
<accession>A0A166DTR3</accession>
<dbReference type="AlphaFoldDB" id="A0A166DTR3"/>
<keyword evidence="5" id="KW-0804">Transcription</keyword>
<evidence type="ECO:0000256" key="7">
    <source>
        <dbReference type="PROSITE-ProRule" id="PRU00042"/>
    </source>
</evidence>
<protein>
    <submittedName>
        <fullName evidence="11">Uncharacterized protein</fullName>
    </submittedName>
</protein>
<feature type="region of interest" description="Disordered" evidence="8">
    <location>
        <begin position="226"/>
        <end position="293"/>
    </location>
</feature>
<keyword evidence="6" id="KW-0539">Nucleus</keyword>
<sequence>MGGDHKCPVCQATFTRPQHVARHMRSHTGDRPYKCQFCGDQFARSDLLARHVNKCHANEKPTPGTAAAATNSRRKGTASASRATTSKQACDQCVQSSLPCDGCNPCAKCVSRKCRCTYVKFHRQTAPAGPGHNPRQPTTTGHLAHLPQGALPRSGGGGPYQHQDDFLLGLGGGNPGIPFNTGAAFNFPSYGQGGQGDPQLSIDAGPADFGAKYRAQAELLRRAGAGGSPALGGYGDPQAWAGTSRARRARASCGRATATPASACTGGRGHGHGNNNSGSSNGSGNNTSNNPLENGGFSSAFGLMSIDDPDVMRGLAADSAPFFSSAAMNMAPQDPNITPMPPKDGRGGGGAPLRTPGLGREMETRELREFWKQYINQTPGTNGGEHPPPLLNTHNLAVPGGGGGLGLLSPLGGRRQRVNSLPSAKTPTAELAGFMASSKNGGGGGGGRTIHGNADDLRSYEAAVLARKAPTLSLVPRKGVRGQTSSASPPNYPASMPGGGGLGGVAHKGNYTLSRPGSSQSSTTSSLAYALDRPPRGAFAVPQAPSSRDSSDGEPASDRPSFKRLPSQTLGPLHAKRAALQGDGERDVLPATMGSISRRLNGLPGPPVGEQQQQPGIAAYAGAGGDVRDF</sequence>
<gene>
    <name evidence="11" type="ORF">FIBSPDRAFT_935430</name>
</gene>
<feature type="domain" description="Zn(2)-C6 fungal-type" evidence="9">
    <location>
        <begin position="89"/>
        <end position="118"/>
    </location>
</feature>
<evidence type="ECO:0000256" key="2">
    <source>
        <dbReference type="ARBA" id="ARBA00022771"/>
    </source>
</evidence>
<evidence type="ECO:0000313" key="11">
    <source>
        <dbReference type="EMBL" id="KZP15058.1"/>
    </source>
</evidence>
<feature type="domain" description="C2H2-type" evidence="10">
    <location>
        <begin position="33"/>
        <end position="61"/>
    </location>
</feature>
<dbReference type="PROSITE" id="PS50048">
    <property type="entry name" value="ZN2_CY6_FUNGAL_2"/>
    <property type="match status" value="1"/>
</dbReference>
<dbReference type="PANTHER" id="PTHR47660">
    <property type="entry name" value="TRANSCRIPTION FACTOR WITH C2H2 AND ZN(2)-CYS(6) DNA BINDING DOMAIN (EUROFUNG)-RELATED-RELATED"/>
    <property type="match status" value="1"/>
</dbReference>
<dbReference type="Gene3D" id="3.30.160.60">
    <property type="entry name" value="Classic Zinc Finger"/>
    <property type="match status" value="2"/>
</dbReference>
<evidence type="ECO:0000259" key="10">
    <source>
        <dbReference type="PROSITE" id="PS50157"/>
    </source>
</evidence>
<dbReference type="OrthoDB" id="6365676at2759"/>
<dbReference type="PANTHER" id="PTHR47660:SF2">
    <property type="entry name" value="TRANSCRIPTION FACTOR WITH C2H2 AND ZN(2)-CYS(6) DNA BINDING DOMAIN (EUROFUNG)"/>
    <property type="match status" value="1"/>
</dbReference>
<dbReference type="CDD" id="cd00067">
    <property type="entry name" value="GAL4"/>
    <property type="match status" value="1"/>
</dbReference>
<keyword evidence="3" id="KW-0862">Zinc</keyword>
<dbReference type="InterPro" id="IPR013087">
    <property type="entry name" value="Znf_C2H2_type"/>
</dbReference>
<feature type="region of interest" description="Disordered" evidence="8">
    <location>
        <begin position="56"/>
        <end position="81"/>
    </location>
</feature>
<dbReference type="Proteomes" id="UP000076532">
    <property type="component" value="Unassembled WGS sequence"/>
</dbReference>
<evidence type="ECO:0000256" key="8">
    <source>
        <dbReference type="SAM" id="MobiDB-lite"/>
    </source>
</evidence>
<evidence type="ECO:0000259" key="9">
    <source>
        <dbReference type="PROSITE" id="PS50048"/>
    </source>
</evidence>
<dbReference type="SMART" id="SM00355">
    <property type="entry name" value="ZnF_C2H2"/>
    <property type="match status" value="2"/>
</dbReference>
<name>A0A166DTR3_9AGAM</name>
<evidence type="ECO:0000256" key="5">
    <source>
        <dbReference type="ARBA" id="ARBA00023163"/>
    </source>
</evidence>
<dbReference type="STRING" id="436010.A0A166DTR3"/>
<dbReference type="SUPFAM" id="SSF57667">
    <property type="entry name" value="beta-beta-alpha zinc fingers"/>
    <property type="match status" value="1"/>
</dbReference>
<dbReference type="GO" id="GO:0008270">
    <property type="term" value="F:zinc ion binding"/>
    <property type="evidence" value="ECO:0007669"/>
    <property type="project" value="UniProtKB-KW"/>
</dbReference>
<evidence type="ECO:0000256" key="3">
    <source>
        <dbReference type="ARBA" id="ARBA00022833"/>
    </source>
</evidence>
<dbReference type="PROSITE" id="PS50157">
    <property type="entry name" value="ZINC_FINGER_C2H2_2"/>
    <property type="match status" value="2"/>
</dbReference>
<dbReference type="InterPro" id="IPR001138">
    <property type="entry name" value="Zn2Cys6_DnaBD"/>
</dbReference>
<feature type="region of interest" description="Disordered" evidence="8">
    <location>
        <begin position="475"/>
        <end position="630"/>
    </location>
</feature>
<evidence type="ECO:0000256" key="6">
    <source>
        <dbReference type="ARBA" id="ARBA00023242"/>
    </source>
</evidence>
<dbReference type="PROSITE" id="PS00028">
    <property type="entry name" value="ZINC_FINGER_C2H2_1"/>
    <property type="match status" value="2"/>
</dbReference>
<feature type="region of interest" description="Disordered" evidence="8">
    <location>
        <begin position="339"/>
        <end position="358"/>
    </location>
</feature>
<dbReference type="InterPro" id="IPR036236">
    <property type="entry name" value="Znf_C2H2_sf"/>
</dbReference>
<keyword evidence="4" id="KW-0805">Transcription regulation</keyword>
<evidence type="ECO:0000256" key="1">
    <source>
        <dbReference type="ARBA" id="ARBA00022723"/>
    </source>
</evidence>
<feature type="compositionally biased region" description="Low complexity" evidence="8">
    <location>
        <begin position="273"/>
        <end position="290"/>
    </location>
</feature>
<reference evidence="11 12" key="1">
    <citation type="journal article" date="2016" name="Mol. Biol. Evol.">
        <title>Comparative Genomics of Early-Diverging Mushroom-Forming Fungi Provides Insights into the Origins of Lignocellulose Decay Capabilities.</title>
        <authorList>
            <person name="Nagy L.G."/>
            <person name="Riley R."/>
            <person name="Tritt A."/>
            <person name="Adam C."/>
            <person name="Daum C."/>
            <person name="Floudas D."/>
            <person name="Sun H."/>
            <person name="Yadav J.S."/>
            <person name="Pangilinan J."/>
            <person name="Larsson K.H."/>
            <person name="Matsuura K."/>
            <person name="Barry K."/>
            <person name="Labutti K."/>
            <person name="Kuo R."/>
            <person name="Ohm R.A."/>
            <person name="Bhattacharya S.S."/>
            <person name="Shirouzu T."/>
            <person name="Yoshinaga Y."/>
            <person name="Martin F.M."/>
            <person name="Grigoriev I.V."/>
            <person name="Hibbett D.S."/>
        </authorList>
    </citation>
    <scope>NUCLEOTIDE SEQUENCE [LARGE SCALE GENOMIC DNA]</scope>
    <source>
        <strain evidence="11 12">CBS 109695</strain>
    </source>
</reference>
<feature type="compositionally biased region" description="Gly residues" evidence="8">
    <location>
        <begin position="226"/>
        <end position="235"/>
    </location>
</feature>
<evidence type="ECO:0000313" key="12">
    <source>
        <dbReference type="Proteomes" id="UP000076532"/>
    </source>
</evidence>
<evidence type="ECO:0000256" key="4">
    <source>
        <dbReference type="ARBA" id="ARBA00023015"/>
    </source>
</evidence>